<proteinExistence type="predicted"/>
<dbReference type="OrthoDB" id="10253476at2759"/>
<dbReference type="AlphaFoldDB" id="A0A7J7KP07"/>
<accession>A0A7J7KP07</accession>
<sequence>MANDLSYPEEVLDEMLAVLSDNEWDEPVEKLRPIRNNLCTQLGITPPVMKKSLTSADNQNKLELQSDASLVDQ</sequence>
<gene>
    <name evidence="1" type="ORF">EB796_001771</name>
</gene>
<dbReference type="EMBL" id="VXIV02000200">
    <property type="protein sequence ID" value="KAF6039919.1"/>
    <property type="molecule type" value="Genomic_DNA"/>
</dbReference>
<evidence type="ECO:0000313" key="2">
    <source>
        <dbReference type="Proteomes" id="UP000593567"/>
    </source>
</evidence>
<name>A0A7J7KP07_BUGNE</name>
<dbReference type="Proteomes" id="UP000593567">
    <property type="component" value="Unassembled WGS sequence"/>
</dbReference>
<keyword evidence="2" id="KW-1185">Reference proteome</keyword>
<evidence type="ECO:0000313" key="1">
    <source>
        <dbReference type="EMBL" id="KAF6039919.1"/>
    </source>
</evidence>
<protein>
    <submittedName>
        <fullName evidence="1">Uncharacterized protein</fullName>
    </submittedName>
</protein>
<organism evidence="1 2">
    <name type="scientific">Bugula neritina</name>
    <name type="common">Brown bryozoan</name>
    <name type="synonym">Sertularia neritina</name>
    <dbReference type="NCBI Taxonomy" id="10212"/>
    <lineage>
        <taxon>Eukaryota</taxon>
        <taxon>Metazoa</taxon>
        <taxon>Spiralia</taxon>
        <taxon>Lophotrochozoa</taxon>
        <taxon>Bryozoa</taxon>
        <taxon>Gymnolaemata</taxon>
        <taxon>Cheilostomatida</taxon>
        <taxon>Flustrina</taxon>
        <taxon>Buguloidea</taxon>
        <taxon>Bugulidae</taxon>
        <taxon>Bugula</taxon>
    </lineage>
</organism>
<comment type="caution">
    <text evidence="1">The sequence shown here is derived from an EMBL/GenBank/DDBJ whole genome shotgun (WGS) entry which is preliminary data.</text>
</comment>
<reference evidence="1" key="1">
    <citation type="submission" date="2020-06" db="EMBL/GenBank/DDBJ databases">
        <title>Draft genome of Bugula neritina, a colonial animal packing powerful symbionts and potential medicines.</title>
        <authorList>
            <person name="Rayko M."/>
        </authorList>
    </citation>
    <scope>NUCLEOTIDE SEQUENCE [LARGE SCALE GENOMIC DNA]</scope>
    <source>
        <strain evidence="1">Kwan_BN1</strain>
    </source>
</reference>